<evidence type="ECO:0000313" key="3">
    <source>
        <dbReference type="EMBL" id="CAL4232510.1"/>
    </source>
</evidence>
<accession>A0AAV2SR17</accession>
<gene>
    <name evidence="3" type="ORF">MNOR_LOCUS39873</name>
</gene>
<proteinExistence type="predicted"/>
<feature type="region of interest" description="Disordered" evidence="2">
    <location>
        <begin position="365"/>
        <end position="405"/>
    </location>
</feature>
<evidence type="ECO:0000256" key="2">
    <source>
        <dbReference type="SAM" id="MobiDB-lite"/>
    </source>
</evidence>
<dbReference type="Proteomes" id="UP001497623">
    <property type="component" value="Unassembled WGS sequence"/>
</dbReference>
<reference evidence="3 4" key="1">
    <citation type="submission" date="2024-05" db="EMBL/GenBank/DDBJ databases">
        <authorList>
            <person name="Wallberg A."/>
        </authorList>
    </citation>
    <scope>NUCLEOTIDE SEQUENCE [LARGE SCALE GENOMIC DNA]</scope>
</reference>
<feature type="compositionally biased region" description="Low complexity" evidence="2">
    <location>
        <begin position="370"/>
        <end position="382"/>
    </location>
</feature>
<evidence type="ECO:0000256" key="1">
    <source>
        <dbReference type="SAM" id="Coils"/>
    </source>
</evidence>
<name>A0AAV2SR17_MEGNR</name>
<keyword evidence="1" id="KW-0175">Coiled coil</keyword>
<evidence type="ECO:0000313" key="4">
    <source>
        <dbReference type="Proteomes" id="UP001497623"/>
    </source>
</evidence>
<sequence length="440" mass="49850">MGDTAETNTANMTTVITALNDLDKITSDVFPETFHANLALIMPYDKQVIMSKLDKRDKNTLKVLRTQLLTEIPRQFEDFAGKTAIDRTSINLICQDIVTLGRSLANRKKSTELPNIYRKEINQPDMLVDPTNVTDLAGVINIVVNLNLDMKSLRAEIANQNSKIATQDTEIAKHKEVIAKQKTEISVIKASMSSQTANIESDETEPQLSNASEVPNQIANEGPMQQATAYGPQEATMSNLITQVVLRNTESSLPSNYESEVENSQPQVVQRRKRARNQKSTLIVEPNVTDLFIGNVQSENNIANIQSHIIAKTDTKIELTDIHEIKLSGNKKAFRVTVPQDKAQDILAKWPSPIKAELYAFPKPKVSTLKQSNSQNRNNGNKRNNRRSTFHGQAPNTHRRRPYAQYPNHQDYNAWARPSYPSQHWEQHQSPEWYYQPYYN</sequence>
<protein>
    <submittedName>
        <fullName evidence="3">Uncharacterized protein</fullName>
    </submittedName>
</protein>
<keyword evidence="4" id="KW-1185">Reference proteome</keyword>
<dbReference type="AlphaFoldDB" id="A0AAV2SR17"/>
<dbReference type="EMBL" id="CAXKWB010110623">
    <property type="protein sequence ID" value="CAL4232510.1"/>
    <property type="molecule type" value="Genomic_DNA"/>
</dbReference>
<comment type="caution">
    <text evidence="3">The sequence shown here is derived from an EMBL/GenBank/DDBJ whole genome shotgun (WGS) entry which is preliminary data.</text>
</comment>
<organism evidence="3 4">
    <name type="scientific">Meganyctiphanes norvegica</name>
    <name type="common">Northern krill</name>
    <name type="synonym">Thysanopoda norvegica</name>
    <dbReference type="NCBI Taxonomy" id="48144"/>
    <lineage>
        <taxon>Eukaryota</taxon>
        <taxon>Metazoa</taxon>
        <taxon>Ecdysozoa</taxon>
        <taxon>Arthropoda</taxon>
        <taxon>Crustacea</taxon>
        <taxon>Multicrustacea</taxon>
        <taxon>Malacostraca</taxon>
        <taxon>Eumalacostraca</taxon>
        <taxon>Eucarida</taxon>
        <taxon>Euphausiacea</taxon>
        <taxon>Euphausiidae</taxon>
        <taxon>Meganyctiphanes</taxon>
    </lineage>
</organism>
<feature type="coiled-coil region" evidence="1">
    <location>
        <begin position="143"/>
        <end position="170"/>
    </location>
</feature>